<evidence type="ECO:0000256" key="1">
    <source>
        <dbReference type="SAM" id="Coils"/>
    </source>
</evidence>
<dbReference type="AlphaFoldDB" id="A0A1D2N6M9"/>
<dbReference type="Proteomes" id="UP000094527">
    <property type="component" value="Unassembled WGS sequence"/>
</dbReference>
<evidence type="ECO:0000313" key="3">
    <source>
        <dbReference type="Proteomes" id="UP000094527"/>
    </source>
</evidence>
<dbReference type="OrthoDB" id="8184882at2759"/>
<gene>
    <name evidence="2" type="ORF">Ocin01_05769</name>
</gene>
<feature type="coiled-coil region" evidence="1">
    <location>
        <begin position="6"/>
        <end position="64"/>
    </location>
</feature>
<feature type="non-terminal residue" evidence="2">
    <location>
        <position position="1"/>
    </location>
</feature>
<protein>
    <submittedName>
        <fullName evidence="2">Uncharacterized protein</fullName>
    </submittedName>
</protein>
<accession>A0A1D2N6M9</accession>
<sequence length="134" mass="14958">VTSLLLEAELMKLSTLQAELESTQNLIIENCKDTEQRQEFENQQLELILAISRIQAQADQLEREYRVHALGALKAAPLRGSGKSNRSQPAIGLKYLPKFRNGVGHKSTDSAEAAEITWCNENKLGVRCDGGYWT</sequence>
<evidence type="ECO:0000313" key="2">
    <source>
        <dbReference type="EMBL" id="ODN00920.1"/>
    </source>
</evidence>
<keyword evidence="1" id="KW-0175">Coiled coil</keyword>
<reference evidence="2 3" key="1">
    <citation type="journal article" date="2016" name="Genome Biol. Evol.">
        <title>Gene Family Evolution Reflects Adaptation to Soil Environmental Stressors in the Genome of the Collembolan Orchesella cincta.</title>
        <authorList>
            <person name="Faddeeva-Vakhrusheva A."/>
            <person name="Derks M.F."/>
            <person name="Anvar S.Y."/>
            <person name="Agamennone V."/>
            <person name="Suring W."/>
            <person name="Smit S."/>
            <person name="van Straalen N.M."/>
            <person name="Roelofs D."/>
        </authorList>
    </citation>
    <scope>NUCLEOTIDE SEQUENCE [LARGE SCALE GENOMIC DNA]</scope>
    <source>
        <tissue evidence="2">Mixed pool</tissue>
    </source>
</reference>
<organism evidence="2 3">
    <name type="scientific">Orchesella cincta</name>
    <name type="common">Springtail</name>
    <name type="synonym">Podura cincta</name>
    <dbReference type="NCBI Taxonomy" id="48709"/>
    <lineage>
        <taxon>Eukaryota</taxon>
        <taxon>Metazoa</taxon>
        <taxon>Ecdysozoa</taxon>
        <taxon>Arthropoda</taxon>
        <taxon>Hexapoda</taxon>
        <taxon>Collembola</taxon>
        <taxon>Entomobryomorpha</taxon>
        <taxon>Entomobryoidea</taxon>
        <taxon>Orchesellidae</taxon>
        <taxon>Orchesellinae</taxon>
        <taxon>Orchesella</taxon>
    </lineage>
</organism>
<dbReference type="EMBL" id="LJIJ01000181">
    <property type="protein sequence ID" value="ODN00920.1"/>
    <property type="molecule type" value="Genomic_DNA"/>
</dbReference>
<proteinExistence type="predicted"/>
<keyword evidence="3" id="KW-1185">Reference proteome</keyword>
<name>A0A1D2N6M9_ORCCI</name>
<comment type="caution">
    <text evidence="2">The sequence shown here is derived from an EMBL/GenBank/DDBJ whole genome shotgun (WGS) entry which is preliminary data.</text>
</comment>